<sequence length="189" mass="20818">MAAGTASETSIASSLPSTSPMLGNQCRPVISATVVPEVQPIELDISVDEEIVDLTSESSIIDLTHNDSVVYVEESREGQNQELRNHSFSDSWILCSDDSRECRETNRIDKWSKELGKEKFGSLGASGTVSCPICMDGYADIIYSGRLIMSTKCGHIFCSQCLHESLRSANVCPTCRKKLNHKQCHPIYI</sequence>
<evidence type="ECO:0000256" key="2">
    <source>
        <dbReference type="ARBA" id="ARBA00022771"/>
    </source>
</evidence>
<proteinExistence type="predicted"/>
<dbReference type="PANTHER" id="PTHR23041:SF78">
    <property type="entry name" value="E3 UBIQUITIN-PROTEIN LIGASE RNF4"/>
    <property type="match status" value="1"/>
</dbReference>
<feature type="region of interest" description="Disordered" evidence="5">
    <location>
        <begin position="1"/>
        <end position="22"/>
    </location>
</feature>
<dbReference type="SMART" id="SM00184">
    <property type="entry name" value="RING"/>
    <property type="match status" value="1"/>
</dbReference>
<evidence type="ECO:0000256" key="3">
    <source>
        <dbReference type="ARBA" id="ARBA00022833"/>
    </source>
</evidence>
<dbReference type="SUPFAM" id="SSF57850">
    <property type="entry name" value="RING/U-box"/>
    <property type="match status" value="1"/>
</dbReference>
<dbReference type="InterPro" id="IPR043295">
    <property type="entry name" value="RING-HC_RNF4"/>
</dbReference>
<name>A0A8D2KT09_VARKO</name>
<dbReference type="CDD" id="cd16533">
    <property type="entry name" value="RING-HC_RNF4"/>
    <property type="match status" value="1"/>
</dbReference>
<dbReference type="Pfam" id="PF13639">
    <property type="entry name" value="zf-RING_2"/>
    <property type="match status" value="1"/>
</dbReference>
<keyword evidence="8" id="KW-1185">Reference proteome</keyword>
<dbReference type="GO" id="GO:0016605">
    <property type="term" value="C:PML body"/>
    <property type="evidence" value="ECO:0007669"/>
    <property type="project" value="TreeGrafter"/>
</dbReference>
<evidence type="ECO:0000313" key="7">
    <source>
        <dbReference type="Ensembl" id="ENSVKKP00000005939.1"/>
    </source>
</evidence>
<dbReference type="Proteomes" id="UP000694545">
    <property type="component" value="Unplaced"/>
</dbReference>
<dbReference type="GO" id="GO:0045944">
    <property type="term" value="P:positive regulation of transcription by RNA polymerase II"/>
    <property type="evidence" value="ECO:0007669"/>
    <property type="project" value="TreeGrafter"/>
</dbReference>
<keyword evidence="3" id="KW-0862">Zinc</keyword>
<evidence type="ECO:0000256" key="4">
    <source>
        <dbReference type="PROSITE-ProRule" id="PRU00175"/>
    </source>
</evidence>
<feature type="domain" description="RING-type" evidence="6">
    <location>
        <begin position="131"/>
        <end position="176"/>
    </location>
</feature>
<organism evidence="7 8">
    <name type="scientific">Varanus komodoensis</name>
    <name type="common">Komodo dragon</name>
    <dbReference type="NCBI Taxonomy" id="61221"/>
    <lineage>
        <taxon>Eukaryota</taxon>
        <taxon>Metazoa</taxon>
        <taxon>Chordata</taxon>
        <taxon>Craniata</taxon>
        <taxon>Vertebrata</taxon>
        <taxon>Euteleostomi</taxon>
        <taxon>Lepidosauria</taxon>
        <taxon>Squamata</taxon>
        <taxon>Bifurcata</taxon>
        <taxon>Unidentata</taxon>
        <taxon>Episquamata</taxon>
        <taxon>Toxicofera</taxon>
        <taxon>Anguimorpha</taxon>
        <taxon>Paleoanguimorpha</taxon>
        <taxon>Varanoidea</taxon>
        <taxon>Varanidae</taxon>
        <taxon>Varanus</taxon>
    </lineage>
</organism>
<dbReference type="PROSITE" id="PS50089">
    <property type="entry name" value="ZF_RING_2"/>
    <property type="match status" value="1"/>
</dbReference>
<dbReference type="PANTHER" id="PTHR23041">
    <property type="entry name" value="RING FINGER DOMAIN-CONTAINING"/>
    <property type="match status" value="1"/>
</dbReference>
<keyword evidence="1" id="KW-0479">Metal-binding</keyword>
<dbReference type="InterPro" id="IPR013083">
    <property type="entry name" value="Znf_RING/FYVE/PHD"/>
</dbReference>
<reference evidence="7" key="2">
    <citation type="submission" date="2025-09" db="UniProtKB">
        <authorList>
            <consortium name="Ensembl"/>
        </authorList>
    </citation>
    <scope>IDENTIFICATION</scope>
</reference>
<dbReference type="Gene3D" id="3.30.40.10">
    <property type="entry name" value="Zinc/RING finger domain, C3HC4 (zinc finger)"/>
    <property type="match status" value="1"/>
</dbReference>
<dbReference type="InterPro" id="IPR047134">
    <property type="entry name" value="RNF4"/>
</dbReference>
<accession>A0A8D2KT09</accession>
<protein>
    <recommendedName>
        <fullName evidence="6">RING-type domain-containing protein</fullName>
    </recommendedName>
</protein>
<dbReference type="OMA" id="QDHANIC"/>
<dbReference type="InterPro" id="IPR001841">
    <property type="entry name" value="Znf_RING"/>
</dbReference>
<dbReference type="Ensembl" id="ENSVKKT00000006099.1">
    <property type="protein sequence ID" value="ENSVKKP00000005939.1"/>
    <property type="gene ID" value="ENSVKKG00000004324.1"/>
</dbReference>
<dbReference type="GO" id="GO:0008270">
    <property type="term" value="F:zinc ion binding"/>
    <property type="evidence" value="ECO:0007669"/>
    <property type="project" value="UniProtKB-KW"/>
</dbReference>
<evidence type="ECO:0000256" key="5">
    <source>
        <dbReference type="SAM" id="MobiDB-lite"/>
    </source>
</evidence>
<dbReference type="PROSITE" id="PS00518">
    <property type="entry name" value="ZF_RING_1"/>
    <property type="match status" value="1"/>
</dbReference>
<keyword evidence="2 4" id="KW-0863">Zinc-finger</keyword>
<dbReference type="AlphaFoldDB" id="A0A8D2KT09"/>
<evidence type="ECO:0000256" key="1">
    <source>
        <dbReference type="ARBA" id="ARBA00022723"/>
    </source>
</evidence>
<dbReference type="InterPro" id="IPR017907">
    <property type="entry name" value="Znf_RING_CS"/>
</dbReference>
<evidence type="ECO:0000259" key="6">
    <source>
        <dbReference type="PROSITE" id="PS50089"/>
    </source>
</evidence>
<evidence type="ECO:0000313" key="8">
    <source>
        <dbReference type="Proteomes" id="UP000694545"/>
    </source>
</evidence>
<reference evidence="7" key="1">
    <citation type="submission" date="2025-08" db="UniProtKB">
        <authorList>
            <consortium name="Ensembl"/>
        </authorList>
    </citation>
    <scope>IDENTIFICATION</scope>
</reference>